<organism evidence="7 8">
    <name type="scientific">Cupriavidus respiraculi</name>
    <dbReference type="NCBI Taxonomy" id="195930"/>
    <lineage>
        <taxon>Bacteria</taxon>
        <taxon>Pseudomonadati</taxon>
        <taxon>Pseudomonadota</taxon>
        <taxon>Betaproteobacteria</taxon>
        <taxon>Burkholderiales</taxon>
        <taxon>Burkholderiaceae</taxon>
        <taxon>Cupriavidus</taxon>
    </lineage>
</organism>
<evidence type="ECO:0000256" key="3">
    <source>
        <dbReference type="HAMAP-Rule" id="MF_02225"/>
    </source>
</evidence>
<dbReference type="EMBL" id="CAJZAH010000003">
    <property type="protein sequence ID" value="CAG9177262.1"/>
    <property type="molecule type" value="Genomic_DNA"/>
</dbReference>
<feature type="binding site" evidence="3">
    <location>
        <position position="278"/>
    </location>
    <ligand>
        <name>CTP</name>
        <dbReference type="ChEBI" id="CHEBI:37563"/>
    </ligand>
</feature>
<evidence type="ECO:0000259" key="6">
    <source>
        <dbReference type="Pfam" id="PF04127"/>
    </source>
</evidence>
<dbReference type="Proteomes" id="UP000721236">
    <property type="component" value="Unassembled WGS sequence"/>
</dbReference>
<feature type="binding site" evidence="3">
    <location>
        <position position="324"/>
    </location>
    <ligand>
        <name>CTP</name>
        <dbReference type="ChEBI" id="CHEBI:37563"/>
    </ligand>
</feature>
<feature type="region of interest" description="Phosphopantothenoylcysteine decarboxylase" evidence="3">
    <location>
        <begin position="1"/>
        <end position="189"/>
    </location>
</feature>
<gene>
    <name evidence="3 7" type="primary">coaBC</name>
    <name evidence="7" type="ORF">LMG21510_03249</name>
</gene>
<comment type="cofactor">
    <cofactor evidence="3">
        <name>Mg(2+)</name>
        <dbReference type="ChEBI" id="CHEBI:18420"/>
    </cofactor>
</comment>
<comment type="catalytic activity">
    <reaction evidence="3 4">
        <text>(R)-4'-phosphopantothenate + L-cysteine + CTP = N-[(R)-4-phosphopantothenoyl]-L-cysteine + CMP + diphosphate + H(+)</text>
        <dbReference type="Rhea" id="RHEA:19397"/>
        <dbReference type="ChEBI" id="CHEBI:10986"/>
        <dbReference type="ChEBI" id="CHEBI:15378"/>
        <dbReference type="ChEBI" id="CHEBI:33019"/>
        <dbReference type="ChEBI" id="CHEBI:35235"/>
        <dbReference type="ChEBI" id="CHEBI:37563"/>
        <dbReference type="ChEBI" id="CHEBI:59458"/>
        <dbReference type="ChEBI" id="CHEBI:60377"/>
        <dbReference type="EC" id="6.3.2.5"/>
    </reaction>
</comment>
<comment type="function">
    <text evidence="4">Catalyzes two steps in the biosynthesis of coenzyme A. In the first step cysteine is conjugated to 4'-phosphopantothenate to form 4-phosphopantothenoylcysteine, in the latter compound is decarboxylated to form 4'-phosphopantotheine.</text>
</comment>
<comment type="similarity">
    <text evidence="3 4">In the C-terminal section; belongs to the PPC synthetase family.</text>
</comment>
<comment type="cofactor">
    <cofactor evidence="3">
        <name>FMN</name>
        <dbReference type="ChEBI" id="CHEBI:58210"/>
    </cofactor>
    <text evidence="3">Binds 1 FMN per subunit.</text>
</comment>
<dbReference type="InterPro" id="IPR005252">
    <property type="entry name" value="CoaBC"/>
</dbReference>
<proteinExistence type="inferred from homology"/>
<keyword evidence="3" id="KW-0511">Multifunctional enzyme</keyword>
<comment type="pathway">
    <text evidence="3 4">Cofactor biosynthesis; coenzyme A biosynthesis; CoA from (R)-pantothenate: step 2/5.</text>
</comment>
<dbReference type="InterPro" id="IPR036551">
    <property type="entry name" value="Flavin_trans-like"/>
</dbReference>
<keyword evidence="1 3" id="KW-0210">Decarboxylase</keyword>
<evidence type="ECO:0000256" key="1">
    <source>
        <dbReference type="ARBA" id="ARBA00022793"/>
    </source>
</evidence>
<sequence length="398" mass="42526">MDLRGKHLVLGLTGGIACYKSAELVRLLTKAGATVQVVMTEAATQFITPVTMQALSGRTVFTSQWDARVGNNMAHIDLSREADAIVIAPASTDFLARLAHGLCDDLLSTLCIARDCPLLVAPAMNRQMWGALPTQRNVRQLRADGVAILGPGSGDQACGETGDGRMLEPEELLDEIIAFFQPKPLAGRRVLITAGPTFEAIDPVRGITNRSSGKMGFAIARAAREAGAEVLLVAGPTGLPTPRGVLRTDVQSAQDMHDAVIGQLAGADVFIAVAAVADWRPAEVAEQKLKKANDTDTPTLRFVQTPDILAAVAARPDAPYCVGFAAESENLEQYGEQKRQRKGVPLLVGNIGHHTFGRDDNEIVLFDANGITRLPRADKLTLARHLVGAIAERLPARR</sequence>
<protein>
    <recommendedName>
        <fullName evidence="3">Coenzyme A biosynthesis bifunctional protein CoaBC</fullName>
    </recommendedName>
    <alternativeName>
        <fullName evidence="3">DNA/pantothenate metabolism flavoprotein</fullName>
    </alternativeName>
    <alternativeName>
        <fullName evidence="3">Phosphopantothenoylcysteine synthetase/decarboxylase</fullName>
        <shortName evidence="3">PPCS-PPCDC</shortName>
    </alternativeName>
    <domain>
        <recommendedName>
            <fullName evidence="3">Phosphopantothenoylcysteine decarboxylase</fullName>
            <shortName evidence="3">PPC decarboxylase</shortName>
            <shortName evidence="3">PPC-DC</shortName>
            <ecNumber evidence="3">4.1.1.36</ecNumber>
        </recommendedName>
        <alternativeName>
            <fullName evidence="3">CoaC</fullName>
        </alternativeName>
    </domain>
    <domain>
        <recommendedName>
            <fullName evidence="3">Phosphopantothenate--cysteine ligase</fullName>
            <ecNumber evidence="3">6.3.2.5</ecNumber>
        </recommendedName>
        <alternativeName>
            <fullName evidence="3">CoaB</fullName>
        </alternativeName>
        <alternativeName>
            <fullName evidence="3">Phosphopantothenoylcysteine synthetase</fullName>
            <shortName evidence="3">PPC synthetase</shortName>
            <shortName evidence="3">PPC-S</shortName>
        </alternativeName>
    </domain>
</protein>
<accession>A0ABN7YYY8</accession>
<dbReference type="EC" id="6.3.2.5" evidence="3"/>
<dbReference type="Pfam" id="PF02441">
    <property type="entry name" value="Flavoprotein"/>
    <property type="match status" value="1"/>
</dbReference>
<dbReference type="InterPro" id="IPR003382">
    <property type="entry name" value="Flavoprotein"/>
</dbReference>
<feature type="binding site" evidence="3">
    <location>
        <position position="288"/>
    </location>
    <ligand>
        <name>CTP</name>
        <dbReference type="ChEBI" id="CHEBI:37563"/>
    </ligand>
</feature>
<comment type="caution">
    <text evidence="3">Lacks conserved residue(s) required for the propagation of feature annotation.</text>
</comment>
<evidence type="ECO:0000259" key="5">
    <source>
        <dbReference type="Pfam" id="PF02441"/>
    </source>
</evidence>
<keyword evidence="3 4" id="KW-0288">FMN</keyword>
<dbReference type="PROSITE" id="PS51257">
    <property type="entry name" value="PROKAR_LIPOPROTEIN"/>
    <property type="match status" value="1"/>
</dbReference>
<dbReference type="PANTHER" id="PTHR14359">
    <property type="entry name" value="HOMO-OLIGOMERIC FLAVIN CONTAINING CYS DECARBOXYLASE FAMILY"/>
    <property type="match status" value="1"/>
</dbReference>
<evidence type="ECO:0000313" key="7">
    <source>
        <dbReference type="EMBL" id="CAG9177262.1"/>
    </source>
</evidence>
<dbReference type="InterPro" id="IPR035929">
    <property type="entry name" value="CoaB-like_sf"/>
</dbReference>
<dbReference type="EC" id="4.1.1.36" evidence="3"/>
<dbReference type="Pfam" id="PF04127">
    <property type="entry name" value="DFP"/>
    <property type="match status" value="1"/>
</dbReference>
<dbReference type="NCBIfam" id="TIGR00521">
    <property type="entry name" value="coaBC_dfp"/>
    <property type="match status" value="1"/>
</dbReference>
<dbReference type="SUPFAM" id="SSF52507">
    <property type="entry name" value="Homo-oligomeric flavin-containing Cys decarboxylases, HFCD"/>
    <property type="match status" value="1"/>
</dbReference>
<evidence type="ECO:0000256" key="4">
    <source>
        <dbReference type="RuleBase" id="RU364078"/>
    </source>
</evidence>
<comment type="function">
    <text evidence="3">Catalyzes two sequential steps in the biosynthesis of coenzyme A. In the first step cysteine is conjugated to 4'-phosphopantothenate to form 4-phosphopantothenoylcysteine. In the second step the latter compound is decarboxylated to form 4'-phosphopantotheine.</text>
</comment>
<keyword evidence="3 4" id="KW-0285">Flavoprotein</keyword>
<feature type="domain" description="Flavoprotein" evidence="5">
    <location>
        <begin position="6"/>
        <end position="178"/>
    </location>
</feature>
<comment type="catalytic activity">
    <reaction evidence="3 4">
        <text>N-[(R)-4-phosphopantothenoyl]-L-cysteine + H(+) = (R)-4'-phosphopantetheine + CO2</text>
        <dbReference type="Rhea" id="RHEA:16793"/>
        <dbReference type="ChEBI" id="CHEBI:15378"/>
        <dbReference type="ChEBI" id="CHEBI:16526"/>
        <dbReference type="ChEBI" id="CHEBI:59458"/>
        <dbReference type="ChEBI" id="CHEBI:61723"/>
        <dbReference type="EC" id="4.1.1.36"/>
    </reaction>
</comment>
<comment type="similarity">
    <text evidence="3 4">In the N-terminal section; belongs to the HFCD (homo-oligomeric flavin containing Cys decarboxylase) superfamily.</text>
</comment>
<keyword evidence="8" id="KW-1185">Reference proteome</keyword>
<dbReference type="PANTHER" id="PTHR14359:SF6">
    <property type="entry name" value="PHOSPHOPANTOTHENOYLCYSTEINE DECARBOXYLASE"/>
    <property type="match status" value="1"/>
</dbReference>
<feature type="binding site" evidence="3">
    <location>
        <position position="342"/>
    </location>
    <ligand>
        <name>CTP</name>
        <dbReference type="ChEBI" id="CHEBI:37563"/>
    </ligand>
</feature>
<dbReference type="Gene3D" id="3.40.50.10300">
    <property type="entry name" value="CoaB-like"/>
    <property type="match status" value="1"/>
</dbReference>
<dbReference type="RefSeq" id="WP_224042744.1">
    <property type="nucleotide sequence ID" value="NZ_CAJZAH010000003.1"/>
</dbReference>
<feature type="binding site" evidence="3">
    <location>
        <begin position="306"/>
        <end position="309"/>
    </location>
    <ligand>
        <name>CTP</name>
        <dbReference type="ChEBI" id="CHEBI:37563"/>
    </ligand>
</feature>
<dbReference type="Gene3D" id="3.40.50.1950">
    <property type="entry name" value="Flavin prenyltransferase-like"/>
    <property type="match status" value="1"/>
</dbReference>
<comment type="caution">
    <text evidence="7">The sequence shown here is derived from an EMBL/GenBank/DDBJ whole genome shotgun (WGS) entry which is preliminary data.</text>
</comment>
<dbReference type="HAMAP" id="MF_02225">
    <property type="entry name" value="CoaBC"/>
    <property type="match status" value="1"/>
</dbReference>
<feature type="active site" description="Proton donor" evidence="3">
    <location>
        <position position="158"/>
    </location>
</feature>
<reference evidence="7 8" key="1">
    <citation type="submission" date="2021-08" db="EMBL/GenBank/DDBJ databases">
        <authorList>
            <person name="Peeters C."/>
        </authorList>
    </citation>
    <scope>NUCLEOTIDE SEQUENCE [LARGE SCALE GENOMIC DNA]</scope>
    <source>
        <strain evidence="7 8">LMG 21510</strain>
    </source>
</reference>
<keyword evidence="3 4" id="KW-0436">Ligase</keyword>
<evidence type="ECO:0000256" key="2">
    <source>
        <dbReference type="ARBA" id="ARBA00023239"/>
    </source>
</evidence>
<name>A0ABN7YYY8_9BURK</name>
<feature type="region of interest" description="Phosphopantothenate--cysteine ligase" evidence="3">
    <location>
        <begin position="190"/>
        <end position="398"/>
    </location>
</feature>
<dbReference type="InterPro" id="IPR007085">
    <property type="entry name" value="DNA/pantothenate-metab_flavo_C"/>
</dbReference>
<feature type="binding site" evidence="3">
    <location>
        <position position="338"/>
    </location>
    <ligand>
        <name>CTP</name>
        <dbReference type="ChEBI" id="CHEBI:37563"/>
    </ligand>
</feature>
<keyword evidence="3" id="KW-0460">Magnesium</keyword>
<evidence type="ECO:0000313" key="8">
    <source>
        <dbReference type="Proteomes" id="UP000721236"/>
    </source>
</evidence>
<comment type="pathway">
    <text evidence="3 4">Cofactor biosynthesis; coenzyme A biosynthesis; CoA from (R)-pantothenate: step 3/5.</text>
</comment>
<keyword evidence="3" id="KW-0479">Metal-binding</keyword>
<feature type="domain" description="DNA/pantothenate metabolism flavoprotein C-terminal" evidence="6">
    <location>
        <begin position="185"/>
        <end position="392"/>
    </location>
</feature>
<dbReference type="SUPFAM" id="SSF102645">
    <property type="entry name" value="CoaB-like"/>
    <property type="match status" value="1"/>
</dbReference>
<keyword evidence="2 3" id="KW-0456">Lyase</keyword>